<proteinExistence type="predicted"/>
<dbReference type="eggNOG" id="ENOG502ZBSM">
    <property type="taxonomic scope" value="Bacteria"/>
</dbReference>
<dbReference type="KEGG" id="cbv:U729_445"/>
<dbReference type="AlphaFoldDB" id="A0A0A7FUR3"/>
<dbReference type="OrthoDB" id="3196946at2"/>
<dbReference type="EMBL" id="CP006905">
    <property type="protein sequence ID" value="AIY83369.1"/>
    <property type="molecule type" value="Genomic_DNA"/>
</dbReference>
<keyword evidence="2" id="KW-1185">Reference proteome</keyword>
<evidence type="ECO:0000313" key="1">
    <source>
        <dbReference type="EMBL" id="AIY83369.1"/>
    </source>
</evidence>
<gene>
    <name evidence="1" type="ORF">U729_445</name>
</gene>
<organism evidence="1 2">
    <name type="scientific">Clostridium baratii str. Sullivan</name>
    <dbReference type="NCBI Taxonomy" id="1415775"/>
    <lineage>
        <taxon>Bacteria</taxon>
        <taxon>Bacillati</taxon>
        <taxon>Bacillota</taxon>
        <taxon>Clostridia</taxon>
        <taxon>Eubacteriales</taxon>
        <taxon>Clostridiaceae</taxon>
        <taxon>Clostridium</taxon>
    </lineage>
</organism>
<protein>
    <submittedName>
        <fullName evidence="1">Uncharacterized protein</fullName>
    </submittedName>
</protein>
<dbReference type="HOGENOM" id="CLU_104599_0_0_9"/>
<dbReference type="RefSeq" id="WP_039311284.1">
    <property type="nucleotide sequence ID" value="NZ_CP006905.1"/>
</dbReference>
<name>A0A0A7FUR3_9CLOT</name>
<evidence type="ECO:0000313" key="2">
    <source>
        <dbReference type="Proteomes" id="UP000030635"/>
    </source>
</evidence>
<dbReference type="STRING" id="1561.NPD11_2548"/>
<accession>A0A0A7FUR3</accession>
<reference evidence="1 2" key="1">
    <citation type="journal article" date="2015" name="Infect. Genet. Evol.">
        <title>Genomic sequences of six botulinum neurotoxin-producing strains representing three clostridial species illustrate the mobility and diversity of botulinum neurotoxin genes.</title>
        <authorList>
            <person name="Smith T.J."/>
            <person name="Hill K.K."/>
            <person name="Xie G."/>
            <person name="Foley B.T."/>
            <person name="Williamson C.H."/>
            <person name="Foster J.T."/>
            <person name="Johnson S.L."/>
            <person name="Chertkov O."/>
            <person name="Teshima H."/>
            <person name="Gibbons H.S."/>
            <person name="Johnsky L.A."/>
            <person name="Karavis M.A."/>
            <person name="Smith L.A."/>
        </authorList>
    </citation>
    <scope>NUCLEOTIDE SEQUENCE [LARGE SCALE GENOMIC DNA]</scope>
    <source>
        <strain evidence="1">Sullivan</strain>
    </source>
</reference>
<dbReference type="Proteomes" id="UP000030635">
    <property type="component" value="Chromosome"/>
</dbReference>
<sequence length="184" mass="21547">MEKLNEFIELLSGKFDNSDQLKQLEKEGINSYPYAKHINTVCNDKINGLPEDFKGIFLLEESYYTVNKHTNAMPHLFLFTEEGDKIKLTSYEMPENYTKENFCYERITSIPYNSLKISEKFTPALYEEKDGVWEGGSISMFSPSLKFTLHERFSKKVLEVSEIMESNNKRIFGYDKPLVYKRIS</sequence>